<organism evidence="2 3">
    <name type="scientific">Sinocyclocheilus grahami</name>
    <name type="common">Dianchi golden-line fish</name>
    <name type="synonym">Barbus grahami</name>
    <dbReference type="NCBI Taxonomy" id="75366"/>
    <lineage>
        <taxon>Eukaryota</taxon>
        <taxon>Metazoa</taxon>
        <taxon>Chordata</taxon>
        <taxon>Craniata</taxon>
        <taxon>Vertebrata</taxon>
        <taxon>Euteleostomi</taxon>
        <taxon>Actinopterygii</taxon>
        <taxon>Neopterygii</taxon>
        <taxon>Teleostei</taxon>
        <taxon>Ostariophysi</taxon>
        <taxon>Cypriniformes</taxon>
        <taxon>Cyprinidae</taxon>
        <taxon>Cyprininae</taxon>
        <taxon>Sinocyclocheilus</taxon>
    </lineage>
</organism>
<feature type="region of interest" description="Disordered" evidence="1">
    <location>
        <begin position="1567"/>
        <end position="1599"/>
    </location>
</feature>
<feature type="region of interest" description="Disordered" evidence="1">
    <location>
        <begin position="607"/>
        <end position="695"/>
    </location>
</feature>
<feature type="compositionally biased region" description="Acidic residues" evidence="1">
    <location>
        <begin position="3021"/>
        <end position="3035"/>
    </location>
</feature>
<feature type="compositionally biased region" description="Basic and acidic residues" evidence="1">
    <location>
        <begin position="2486"/>
        <end position="2499"/>
    </location>
</feature>
<feature type="compositionally biased region" description="Basic and acidic residues" evidence="1">
    <location>
        <begin position="2894"/>
        <end position="2905"/>
    </location>
</feature>
<feature type="compositionally biased region" description="Basic and acidic residues" evidence="1">
    <location>
        <begin position="2872"/>
        <end position="2882"/>
    </location>
</feature>
<reference evidence="2" key="1">
    <citation type="submission" date="2025-08" db="UniProtKB">
        <authorList>
            <consortium name="Ensembl"/>
        </authorList>
    </citation>
    <scope>IDENTIFICATION</scope>
</reference>
<feature type="region of interest" description="Disordered" evidence="1">
    <location>
        <begin position="2175"/>
        <end position="2200"/>
    </location>
</feature>
<feature type="compositionally biased region" description="Polar residues" evidence="1">
    <location>
        <begin position="2547"/>
        <end position="2557"/>
    </location>
</feature>
<dbReference type="OMA" id="PDERNFE"/>
<feature type="region of interest" description="Disordered" evidence="1">
    <location>
        <begin position="764"/>
        <end position="808"/>
    </location>
</feature>
<evidence type="ECO:0000313" key="2">
    <source>
        <dbReference type="Ensembl" id="ENSSGRP00000036862.1"/>
    </source>
</evidence>
<feature type="compositionally biased region" description="Basic and acidic residues" evidence="1">
    <location>
        <begin position="2988"/>
        <end position="2999"/>
    </location>
</feature>
<evidence type="ECO:0000256" key="1">
    <source>
        <dbReference type="SAM" id="MobiDB-lite"/>
    </source>
</evidence>
<feature type="compositionally biased region" description="Polar residues" evidence="1">
    <location>
        <begin position="651"/>
        <end position="660"/>
    </location>
</feature>
<dbReference type="PANTHER" id="PTHR22442:SF3">
    <property type="entry name" value="SOLUBLE LAMIN-ASSOCIATED PROTEIN OF 75 KDA"/>
    <property type="match status" value="1"/>
</dbReference>
<feature type="compositionally biased region" description="Basic and acidic residues" evidence="1">
    <location>
        <begin position="1720"/>
        <end position="1737"/>
    </location>
</feature>
<feature type="compositionally biased region" description="Acidic residues" evidence="1">
    <location>
        <begin position="489"/>
        <end position="500"/>
    </location>
</feature>
<feature type="compositionally biased region" description="Basic and acidic residues" evidence="1">
    <location>
        <begin position="2672"/>
        <end position="2685"/>
    </location>
</feature>
<accession>A0A672MGV9</accession>
<feature type="region of interest" description="Disordered" evidence="1">
    <location>
        <begin position="1947"/>
        <end position="1968"/>
    </location>
</feature>
<feature type="compositionally biased region" description="Basic and acidic residues" evidence="1">
    <location>
        <begin position="501"/>
        <end position="516"/>
    </location>
</feature>
<dbReference type="KEGG" id="sgh:107587517"/>
<feature type="region of interest" description="Disordered" evidence="1">
    <location>
        <begin position="854"/>
        <end position="978"/>
    </location>
</feature>
<feature type="compositionally biased region" description="Basic and acidic residues" evidence="1">
    <location>
        <begin position="860"/>
        <end position="877"/>
    </location>
</feature>
<dbReference type="OrthoDB" id="8954808at2759"/>
<feature type="region of interest" description="Disordered" evidence="1">
    <location>
        <begin position="1672"/>
        <end position="1769"/>
    </location>
</feature>
<feature type="compositionally biased region" description="Basic residues" evidence="1">
    <location>
        <begin position="3165"/>
        <end position="3176"/>
    </location>
</feature>
<feature type="region of interest" description="Disordered" evidence="1">
    <location>
        <begin position="2476"/>
        <end position="2504"/>
    </location>
</feature>
<feature type="compositionally biased region" description="Basic and acidic residues" evidence="1">
    <location>
        <begin position="476"/>
        <end position="488"/>
    </location>
</feature>
<feature type="compositionally biased region" description="Acidic residues" evidence="1">
    <location>
        <begin position="1838"/>
        <end position="1849"/>
    </location>
</feature>
<keyword evidence="3" id="KW-1185">Reference proteome</keyword>
<feature type="compositionally biased region" description="Basic and acidic residues" evidence="1">
    <location>
        <begin position="2845"/>
        <end position="2856"/>
    </location>
</feature>
<proteinExistence type="predicted"/>
<feature type="compositionally biased region" description="Basic and acidic residues" evidence="1">
    <location>
        <begin position="1689"/>
        <end position="1701"/>
    </location>
</feature>
<feature type="compositionally biased region" description="Basic and acidic residues" evidence="1">
    <location>
        <begin position="1165"/>
        <end position="1177"/>
    </location>
</feature>
<dbReference type="InParanoid" id="A0A672MGV9"/>
<reference evidence="2" key="2">
    <citation type="submission" date="2025-09" db="UniProtKB">
        <authorList>
            <consortium name="Ensembl"/>
        </authorList>
    </citation>
    <scope>IDENTIFICATION</scope>
</reference>
<feature type="compositionally biased region" description="Basic and acidic residues" evidence="1">
    <location>
        <begin position="1402"/>
        <end position="1420"/>
    </location>
</feature>
<dbReference type="PANTHER" id="PTHR22442">
    <property type="match status" value="1"/>
</dbReference>
<feature type="compositionally biased region" description="Basic and acidic residues" evidence="1">
    <location>
        <begin position="1787"/>
        <end position="1797"/>
    </location>
</feature>
<feature type="compositionally biased region" description="Basic and acidic residues" evidence="1">
    <location>
        <begin position="3126"/>
        <end position="3135"/>
    </location>
</feature>
<feature type="compositionally biased region" description="Basic and acidic residues" evidence="1">
    <location>
        <begin position="2566"/>
        <end position="2583"/>
    </location>
</feature>
<feature type="compositionally biased region" description="Acidic residues" evidence="1">
    <location>
        <begin position="1577"/>
        <end position="1587"/>
    </location>
</feature>
<feature type="compositionally biased region" description="Polar residues" evidence="1">
    <location>
        <begin position="953"/>
        <end position="967"/>
    </location>
</feature>
<feature type="compositionally biased region" description="Basic and acidic residues" evidence="1">
    <location>
        <begin position="2806"/>
        <end position="2824"/>
    </location>
</feature>
<feature type="compositionally biased region" description="Acidic residues" evidence="1">
    <location>
        <begin position="1032"/>
        <end position="1042"/>
    </location>
</feature>
<feature type="compositionally biased region" description="Polar residues" evidence="1">
    <location>
        <begin position="2832"/>
        <end position="2844"/>
    </location>
</feature>
<feature type="region of interest" description="Disordered" evidence="1">
    <location>
        <begin position="2745"/>
        <end position="2947"/>
    </location>
</feature>
<feature type="compositionally biased region" description="Basic and acidic residues" evidence="1">
    <location>
        <begin position="2758"/>
        <end position="2769"/>
    </location>
</feature>
<dbReference type="Ensembl" id="ENSSGRT00000039553.1">
    <property type="protein sequence ID" value="ENSSGRP00000036862.1"/>
    <property type="gene ID" value="ENSSGRG00000020356.1"/>
</dbReference>
<feature type="region of interest" description="Disordered" evidence="1">
    <location>
        <begin position="1016"/>
        <end position="1052"/>
    </location>
</feature>
<feature type="compositionally biased region" description="Basic residues" evidence="1">
    <location>
        <begin position="1471"/>
        <end position="1491"/>
    </location>
</feature>
<feature type="compositionally biased region" description="Polar residues" evidence="1">
    <location>
        <begin position="677"/>
        <end position="686"/>
    </location>
</feature>
<feature type="region of interest" description="Disordered" evidence="1">
    <location>
        <begin position="1785"/>
        <end position="1804"/>
    </location>
</feature>
<feature type="region of interest" description="Disordered" evidence="1">
    <location>
        <begin position="2672"/>
        <end position="2696"/>
    </location>
</feature>
<protein>
    <submittedName>
        <fullName evidence="2">Titin-like</fullName>
    </submittedName>
</protein>
<feature type="compositionally biased region" description="Acidic residues" evidence="1">
    <location>
        <begin position="1370"/>
        <end position="1383"/>
    </location>
</feature>
<feature type="region of interest" description="Disordered" evidence="1">
    <location>
        <begin position="2606"/>
        <end position="2630"/>
    </location>
</feature>
<sequence length="3176" mass="359061">MAFPVDILTNVDHETLELTAEEYMSQLPYRNTEYFSLSDSKQIEVGLCNVSFVPLFGTDTEKKLLALFSPDDSNTIVGLYLLDRWWGVEDVLKTADLSRTGLIKVSTLGERIVLYVLNRIVLRNEKSGEDVFFLCHCEREAAKILWKDGEAIGFYSFKPKGSLCRNFVTQCYQLPVMDTIFVRKCHRGQGHAIKILEDFVGSFRNEYIGLKFPLSEAIYKVCEKYFSRYPADKELLWEVEKIGSPFQRTLIANRLQKLKLKEKDQVVSKLNFDEGDATAPMEIEITKIQETTEYTVEIVEETIIDITNEVDDIPVTRRGRGSNLKRRAIRENSEERLSENMIRVEDIEAGVESSVKVAAVENLNTFSVKESETVLRSSVDTVTATVTNFAEFRGSQKEETSEIENDIVTATSEGSPVTHLATAEEIKNQRGSKEECEMVIKEYTIDIQGATIGSIDQSQLQSVVDVEIVKMSTGTEEEKNENLGKNKEVEEDEPVCEAEMEEIKQMPDEPKEEKTASEVAEQSETCAKSTEKVQTHWDMEITENKERAEDEVMAESEKDLIEENRDDNTGQEKSEPKDEDTVLQQSVEVKDQIEMEEDSVREVLTTEEVLCDQPKQNEVPEPNQTMTNKDTLIEKASKHTLGPDEAEQVFNKRTSGLTPSRKSKRLSHQPAEKDLATTKSVKTGQQRSKHHSKVMMQYEDIEQSTDEPEHDVSEVMEKIQEAQIENKAEAESEVEEYKEKDMLTVETVSTMDVEITQVEETVFPEVSELVERKETDQEEAPLQSSVEPPEIQESKTTPEEDEETVENSTVMLTLSEAKVVLVDLHECSPKEAGDNHGEIGIPEQEEMKLTMSSELQATEENMRKEEQDATLHTKPMEEPACTTTTEGYVVAADANRTPEQSTAYKDQEYASESETTEAVLLSQVEEPEKTDTEQDKEDKQDLYEADKFPKQGKQIQKKGSTDIPSRSTRLKDQPVDPGVTVRCLRSTLKPVKITPVRRSTHSKAVIQQVERVEPQVDAKLRTDENPERDELIVEDVSPEENEMANTNADETASVECGSSELLRAAEIDYKEKEPQITKVTEEIPLIETEAKEDVLESRVEDIKNIENKEANLAGRLYSDIEMSSLAQEVHVQEEEVPISTERHLRRRTIRVQTPLTRKSRCVQKQKAEADAEHQERHTVVSMNKTDTILMTKEREDEMGQDVNKMENKEEHFAELEPVEEPNMSRNGYEKTSAITEETVDGCIPIITTEASLESLDEIVNTNTEETAVPESSGLPLSVEIDDQEKKIQIVDGPEEKVSFVEPGKEVENDDGTPAIKLQKATVVLVDLSKLSQNTEGEGEASGRVTHFQTEEKLDLYEPDTSEQELSNLALEEEEQQEEVQTQEDTEKTPEEEKMEEENTVEEQNKLDKQVMTFEEQKPTEDLATMPAEGSPVESNKIENKQNEDEGVSGLAQENAVQENLEEEAPVSTQRSLRRRTKRVQSPPRRKSRRIQKQGADVSEDKTEIVLITEKEADEVDQGVEIVDQEKAPQTSIVDATETVIPLVEAEPEDNVVEQGVEEINKLENKEANLAVTRDTGEETSEVGEEATLEQQQNEPLVKNDKETAETSMEFAPVVGKEQTYIVGGTPIQIEKEVSRVSLVEAEPDEEVEKDDGTPVIQLQKATVVLVDLNKLSQNTEGESDTPEVLTHSQTEEKLEQDKPHNSEYQLCNLTSEEEEQLEQLQKEEDTEKTPEKDKMEDDNTVEEQNEPNKQDMTFEEQKPTEDLEEQNDLKVTEIVEVYSAVDEDVEEAVHSGQHPEKTTTMADETNIIHEAVKDQNITLKEKPTDSDIEISVLAQEAPETDQEVLEEEASVSTERSLRRRTIQIQSPPRRKSRRIQKQGAEAFEDKTRNIPIRGKVVDEMQETLKKSTVEATEVIPFVEAEPEDNIAEKGVEEINKMENKETNLAVTRDTDKETSEVGEEVNLEQQQNEPLVKNDKETTETEKSMEIGPVVGKEQIFIVGGTTIQIEKEVSRVSLAEAELDEEVEKDDGTPVIQLQIDPVVSKEHTYVVGGTTIQIEEKFSQGESTETDQSDNERITRRSLRISAKSVTATQKTRTSTRLHKVELDPVKETNMSRNEHEETSATTEETVNVCVPIITVESNLESLDEIANTNVEETTAVEPETSELLMGEEINDKEEPSQIVEEVPPKETEPDEEVEKDDGTPVILQTDTLLLVDLNKLSQNTEQQTDTPEVLTPFHTEEQLEMYEPDKSEYQLCNLISEEDKQDMTVEGQKPTDDLLGQIVEEYKMVIGEDVEESVTSGEHPKATTIEDKTNIIQETENNQDISLKEKQMDSDLEMRSLAQEAPETVQEVLEEEASVNTERSLRRRTVKIQSSPIKKSRRAQRQEAEVFEDKTVTVQLTGKGDEEVHKEGTEIDQEETLQKTTVEATENIVSLIEGEPDENVIEKGFEEINNMENKETNLGNEATREMERDKVNLEQQENELSVENEKETAETEKPMGMDEVSVVNKEKTYILEETPIQTEEEILQVESSETNENKSERTTRRSLRISSQSVTSTQKTRKSARLNKAELEPVKEAKMSRNEETSSMTAKTVNVCVPVTIETNVENLDEDRDVSKREETTSDEQDIGISNDKGRVDEALPEISTDVEEEETMTLIKITENEILLEMDKTQKDVEGGVQEEEKAEPSLENTEQEQEEVVSLGENVGETDLTNEFKTTAVEEKVVLENSEQEAAFITRSLRYRTVTVQSTPRSKSKHLHRQELESERETDHLNVPTGKENEALLAEDSTAEFENLETKEGEGVIETNTDGKSENSETKDDTKEKGNEILFEIMESNSGSQVNTEQNKAQEENFEREDMPMLNEQEEEEVSSVQKEAKPLQERENAGAAEGVQGRSADLEGKAVEMRSLRKRMTVETAAPRKSKRLRKQEHDDDSEQVKEAVMGQTDSVEVTFTEDSVELRSDATAAVFEGSLLGEETLQKIQKNAQGTKSDGECNVHKDTEPGAGESQEEQKQSRLNKTQTDEDKEEVMTDEIIEEVIEQHVDLESSTNEGITLALEVEETSDQEENKADEQSMVMEAPKEISPSAEKYEKGEENISDDDEKGLAIGKHVVQSSSTTASTRRKSMRLQMHESKKKDDESDSESEVEQKAKQRHQRKRKAITDSTSARRSKHHVRARIV</sequence>
<evidence type="ECO:0000313" key="3">
    <source>
        <dbReference type="Proteomes" id="UP000472262"/>
    </source>
</evidence>
<feature type="region of interest" description="Disordered" evidence="1">
    <location>
        <begin position="2520"/>
        <end position="2588"/>
    </location>
</feature>
<feature type="region of interest" description="Disordered" evidence="1">
    <location>
        <begin position="474"/>
        <end position="583"/>
    </location>
</feature>
<feature type="compositionally biased region" description="Basic and acidic residues" evidence="1">
    <location>
        <begin position="1755"/>
        <end position="1769"/>
    </location>
</feature>
<gene>
    <name evidence="2" type="primary">zgc:194398</name>
</gene>
<dbReference type="Proteomes" id="UP000472262">
    <property type="component" value="Unassembled WGS sequence"/>
</dbReference>
<feature type="compositionally biased region" description="Basic and acidic residues" evidence="1">
    <location>
        <begin position="926"/>
        <end position="949"/>
    </location>
</feature>
<feature type="region of interest" description="Disordered" evidence="1">
    <location>
        <begin position="1156"/>
        <end position="1177"/>
    </location>
</feature>
<feature type="region of interest" description="Disordered" evidence="1">
    <location>
        <begin position="2980"/>
        <end position="3176"/>
    </location>
</feature>
<feature type="compositionally biased region" description="Basic and acidic residues" evidence="1">
    <location>
        <begin position="1016"/>
        <end position="1031"/>
    </location>
</feature>
<name>A0A672MGV9_SINGR</name>
<feature type="compositionally biased region" description="Basic and acidic residues" evidence="1">
    <location>
        <begin position="529"/>
        <end position="580"/>
    </location>
</feature>
<feature type="region of interest" description="Disordered" evidence="1">
    <location>
        <begin position="1332"/>
        <end position="1501"/>
    </location>
</feature>
<feature type="region of interest" description="Disordered" evidence="1">
    <location>
        <begin position="1837"/>
        <end position="1887"/>
    </location>
</feature>
<dbReference type="InterPro" id="IPR029625">
    <property type="entry name" value="FAM169"/>
</dbReference>